<protein>
    <recommendedName>
        <fullName evidence="2">BZIP domain-containing protein</fullName>
    </recommendedName>
</protein>
<dbReference type="PROSITE" id="PS00036">
    <property type="entry name" value="BZIP_BASIC"/>
    <property type="match status" value="1"/>
</dbReference>
<organism evidence="3 4">
    <name type="scientific">Monilinia vaccinii-corymbosi</name>
    <dbReference type="NCBI Taxonomy" id="61207"/>
    <lineage>
        <taxon>Eukaryota</taxon>
        <taxon>Fungi</taxon>
        <taxon>Dikarya</taxon>
        <taxon>Ascomycota</taxon>
        <taxon>Pezizomycotina</taxon>
        <taxon>Leotiomycetes</taxon>
        <taxon>Helotiales</taxon>
        <taxon>Sclerotiniaceae</taxon>
        <taxon>Monilinia</taxon>
    </lineage>
</organism>
<sequence length="416" mass="46831">MTNTELNSLHPGQFNFGEFPTDDALKTIQSTCNHPSSYLYLSPRVENDQAFETYLTDDILPRMFDEIIQTPNIMTHDRQHGEVDNHPVIPTKESNSRDDVEGFTMRDNSINSMAKRERDNSLPSFQVDTGPSDLQPHDSSTVSSRNTPFALENASHVTSMRMNNLPERVIHRSTNFKPLKIDNHTSTSNITPKKKRRPRAKKVLSPTESLLAREKYLEKNRRAARKCRMKKKAEVAFDQAKCHFYAREVRAMKCQLGACQRELLSLIEMCKGVVEGGCADMRIRRFVGNLELREEEEGNAERGLSGTVDLGMECWRLVERCRGARLGEGICGVGEVGDRGGVNVNGNGNGMLGNHGTREQFRIQDDTSPLSYTSLGFTETDEGISSYESCPSPLLIYQLPPQPQPQLQSQHPQITN</sequence>
<evidence type="ECO:0000259" key="2">
    <source>
        <dbReference type="PROSITE" id="PS00036"/>
    </source>
</evidence>
<feature type="compositionally biased region" description="Basic residues" evidence="1">
    <location>
        <begin position="192"/>
        <end position="202"/>
    </location>
</feature>
<dbReference type="InterPro" id="IPR046347">
    <property type="entry name" value="bZIP_sf"/>
</dbReference>
<feature type="domain" description="BZIP" evidence="2">
    <location>
        <begin position="215"/>
        <end position="230"/>
    </location>
</feature>
<dbReference type="CDD" id="cd14687">
    <property type="entry name" value="bZIP_ATF2"/>
    <property type="match status" value="1"/>
</dbReference>
<proteinExistence type="predicted"/>
<reference evidence="3" key="1">
    <citation type="submission" date="2020-10" db="EMBL/GenBank/DDBJ databases">
        <title>Genome Sequence of Monilinia vaccinii-corymbosi Sheds Light on Mummy Berry Disease Infection of Blueberry and Mating Type.</title>
        <authorList>
            <person name="Yow A.G."/>
            <person name="Zhang Y."/>
            <person name="Bansal K."/>
            <person name="Eacker S.M."/>
            <person name="Sullivan S."/>
            <person name="Liachko I."/>
            <person name="Cubeta M.A."/>
            <person name="Rollins J.A."/>
            <person name="Ashrafi H."/>
        </authorList>
    </citation>
    <scope>NUCLEOTIDE SEQUENCE</scope>
    <source>
        <strain evidence="3">RL-1</strain>
    </source>
</reference>
<feature type="region of interest" description="Disordered" evidence="1">
    <location>
        <begin position="78"/>
        <end position="145"/>
    </location>
</feature>
<dbReference type="SMART" id="SM00338">
    <property type="entry name" value="BRLZ"/>
    <property type="match status" value="1"/>
</dbReference>
<gene>
    <name evidence="3" type="ORF">DSL72_001833</name>
</gene>
<dbReference type="OrthoDB" id="3534008at2759"/>
<accession>A0A8A3PAX9</accession>
<evidence type="ECO:0000313" key="3">
    <source>
        <dbReference type="EMBL" id="QSZ32259.1"/>
    </source>
</evidence>
<keyword evidence="4" id="KW-1185">Reference proteome</keyword>
<dbReference type="Gene3D" id="1.20.5.170">
    <property type="match status" value="1"/>
</dbReference>
<dbReference type="GO" id="GO:0003700">
    <property type="term" value="F:DNA-binding transcription factor activity"/>
    <property type="evidence" value="ECO:0007669"/>
    <property type="project" value="InterPro"/>
</dbReference>
<evidence type="ECO:0000256" key="1">
    <source>
        <dbReference type="SAM" id="MobiDB-lite"/>
    </source>
</evidence>
<dbReference type="SUPFAM" id="SSF57959">
    <property type="entry name" value="Leucine zipper domain"/>
    <property type="match status" value="1"/>
</dbReference>
<dbReference type="Proteomes" id="UP000672032">
    <property type="component" value="Chromosome 3"/>
</dbReference>
<dbReference type="InterPro" id="IPR004827">
    <property type="entry name" value="bZIP"/>
</dbReference>
<feature type="region of interest" description="Disordered" evidence="1">
    <location>
        <begin position="179"/>
        <end position="205"/>
    </location>
</feature>
<dbReference type="EMBL" id="CP063407">
    <property type="protein sequence ID" value="QSZ32259.1"/>
    <property type="molecule type" value="Genomic_DNA"/>
</dbReference>
<evidence type="ECO:0000313" key="4">
    <source>
        <dbReference type="Proteomes" id="UP000672032"/>
    </source>
</evidence>
<dbReference type="AlphaFoldDB" id="A0A8A3PAX9"/>
<name>A0A8A3PAX9_9HELO</name>